<dbReference type="PANTHER" id="PTHR23043">
    <property type="entry name" value="HYPOXIA-INDUCIBLE FACTOR 1 ALPHA"/>
    <property type="match status" value="1"/>
</dbReference>
<dbReference type="Gene3D" id="3.30.450.20">
    <property type="entry name" value="PAS domain"/>
    <property type="match status" value="2"/>
</dbReference>
<dbReference type="FunFam" id="3.30.450.20:FF:000021">
    <property type="entry name" value="Neuronal PAS domain-containing protein 3"/>
    <property type="match status" value="1"/>
</dbReference>
<name>A0A3Q7MFN6_CALUR</name>
<dbReference type="SUPFAM" id="SSF55785">
    <property type="entry name" value="PYP-like sensor domain (PAS domain)"/>
    <property type="match status" value="2"/>
</dbReference>
<evidence type="ECO:0000256" key="4">
    <source>
        <dbReference type="ARBA" id="ARBA00023125"/>
    </source>
</evidence>
<dbReference type="GO" id="GO:0000977">
    <property type="term" value="F:RNA polymerase II transcription regulatory region sequence-specific DNA binding"/>
    <property type="evidence" value="ECO:0007669"/>
    <property type="project" value="TreeGrafter"/>
</dbReference>
<keyword evidence="4" id="KW-0238">DNA-binding</keyword>
<dbReference type="GeneID" id="112807175"/>
<evidence type="ECO:0000259" key="11">
    <source>
        <dbReference type="PROSITE" id="PS50112"/>
    </source>
</evidence>
<reference evidence="14" key="2">
    <citation type="submission" date="2025-08" db="UniProtKB">
        <authorList>
            <consortium name="RefSeq"/>
        </authorList>
    </citation>
    <scope>IDENTIFICATION</scope>
    <source>
        <tissue evidence="14">Blood</tissue>
    </source>
</reference>
<evidence type="ECO:0000256" key="2">
    <source>
        <dbReference type="ARBA" id="ARBA00022737"/>
    </source>
</evidence>
<dbReference type="FunFam" id="3.30.450.20:FF:000025">
    <property type="entry name" value="Neuronal PAS domain protein 3 isoform 1"/>
    <property type="match status" value="1"/>
</dbReference>
<feature type="compositionally biased region" description="Gly residues" evidence="10">
    <location>
        <begin position="157"/>
        <end position="168"/>
    </location>
</feature>
<comment type="subunit">
    <text evidence="8">Efficient DNA binding requires dimerization with another bHLH protein. Interacts with ARNT; forms a heterodimer that binds core DNA sequence 5'-[AG]CGTG-3' within the hypoxia response element (HRE) leading to a transcriptional repressor on its target gene TH.</text>
</comment>
<dbReference type="InterPro" id="IPR000014">
    <property type="entry name" value="PAS"/>
</dbReference>
<accession>A0A3Q7MFN6</accession>
<dbReference type="Pfam" id="PF23171">
    <property type="entry name" value="bHLH_HIF1A"/>
    <property type="match status" value="1"/>
</dbReference>
<dbReference type="InterPro" id="IPR036638">
    <property type="entry name" value="HLH_DNA-bd_sf"/>
</dbReference>
<dbReference type="SUPFAM" id="SSF47459">
    <property type="entry name" value="HLH, helix-loop-helix DNA-binding domain"/>
    <property type="match status" value="1"/>
</dbReference>
<evidence type="ECO:0000256" key="1">
    <source>
        <dbReference type="ARBA" id="ARBA00004123"/>
    </source>
</evidence>
<reference key="1">
    <citation type="submission" date="2019-01" db="UniProtKB">
        <authorList>
            <consortium name="RefSeq"/>
        </authorList>
    </citation>
    <scope>IDENTIFICATION</scope>
</reference>
<dbReference type="Gene3D" id="4.10.280.10">
    <property type="entry name" value="Helix-loop-helix DNA-binding domain"/>
    <property type="match status" value="1"/>
</dbReference>
<dbReference type="FunFam" id="4.10.280.10:FF:000083">
    <property type="entry name" value="Neuronal PAS domain protein 1"/>
    <property type="match status" value="1"/>
</dbReference>
<dbReference type="SMART" id="SM00353">
    <property type="entry name" value="HLH"/>
    <property type="match status" value="1"/>
</dbReference>
<dbReference type="SMART" id="SM00091">
    <property type="entry name" value="PAS"/>
    <property type="match status" value="2"/>
</dbReference>
<evidence type="ECO:0000256" key="9">
    <source>
        <dbReference type="ARBA" id="ARBA00070617"/>
    </source>
</evidence>
<dbReference type="GO" id="GO:0005634">
    <property type="term" value="C:nucleus"/>
    <property type="evidence" value="ECO:0007669"/>
    <property type="project" value="UniProtKB-SubCell"/>
</dbReference>
<dbReference type="Pfam" id="PF00989">
    <property type="entry name" value="PAS"/>
    <property type="match status" value="1"/>
</dbReference>
<evidence type="ECO:0000256" key="5">
    <source>
        <dbReference type="ARBA" id="ARBA00023163"/>
    </source>
</evidence>
<dbReference type="GO" id="GO:0046983">
    <property type="term" value="F:protein dimerization activity"/>
    <property type="evidence" value="ECO:0007669"/>
    <property type="project" value="InterPro"/>
</dbReference>
<evidence type="ECO:0000256" key="7">
    <source>
        <dbReference type="ARBA" id="ARBA00056086"/>
    </source>
</evidence>
<keyword evidence="13" id="KW-1185">Reference proteome</keyword>
<dbReference type="AlphaFoldDB" id="A0A3Q7MFN6"/>
<dbReference type="PROSITE" id="PS50112">
    <property type="entry name" value="PAS"/>
    <property type="match status" value="1"/>
</dbReference>
<keyword evidence="6" id="KW-0539">Nucleus</keyword>
<protein>
    <recommendedName>
        <fullName evidence="9">Neuronal PAS domain-containing protein 1</fullName>
    </recommendedName>
</protein>
<dbReference type="Pfam" id="PF08447">
    <property type="entry name" value="PAS_3"/>
    <property type="match status" value="1"/>
</dbReference>
<feature type="compositionally biased region" description="Low complexity" evidence="10">
    <location>
        <begin position="134"/>
        <end position="156"/>
    </location>
</feature>
<dbReference type="CDD" id="cd19731">
    <property type="entry name" value="bHLH-PAS_NPAS1_PASD5"/>
    <property type="match status" value="1"/>
</dbReference>
<dbReference type="RefSeq" id="XP_025705682.1">
    <property type="nucleotide sequence ID" value="XM_025849897.1"/>
</dbReference>
<feature type="region of interest" description="Disordered" evidence="10">
    <location>
        <begin position="1"/>
        <end position="168"/>
    </location>
</feature>
<evidence type="ECO:0000256" key="3">
    <source>
        <dbReference type="ARBA" id="ARBA00023015"/>
    </source>
</evidence>
<comment type="subcellular location">
    <subcellularLocation>
        <location evidence="1">Nucleus</location>
    </subcellularLocation>
</comment>
<feature type="domain" description="BHLH" evidence="12">
    <location>
        <begin position="194"/>
        <end position="247"/>
    </location>
</feature>
<keyword evidence="3" id="KW-0805">Transcription regulation</keyword>
<dbReference type="InParanoid" id="A0A3Q7MFN6"/>
<evidence type="ECO:0000256" key="8">
    <source>
        <dbReference type="ARBA" id="ARBA00063691"/>
    </source>
</evidence>
<feature type="region of interest" description="Disordered" evidence="10">
    <location>
        <begin position="348"/>
        <end position="386"/>
    </location>
</feature>
<feature type="compositionally biased region" description="Pro residues" evidence="10">
    <location>
        <begin position="353"/>
        <end position="362"/>
    </location>
</feature>
<organism evidence="13 14">
    <name type="scientific">Callorhinus ursinus</name>
    <name type="common">Northern fur seal</name>
    <dbReference type="NCBI Taxonomy" id="34884"/>
    <lineage>
        <taxon>Eukaryota</taxon>
        <taxon>Metazoa</taxon>
        <taxon>Chordata</taxon>
        <taxon>Craniata</taxon>
        <taxon>Vertebrata</taxon>
        <taxon>Euteleostomi</taxon>
        <taxon>Mammalia</taxon>
        <taxon>Eutheria</taxon>
        <taxon>Laurasiatheria</taxon>
        <taxon>Carnivora</taxon>
        <taxon>Caniformia</taxon>
        <taxon>Pinnipedia</taxon>
        <taxon>Otariidae</taxon>
        <taxon>Callorhinus</taxon>
    </lineage>
</organism>
<gene>
    <name evidence="14" type="primary">NPAS1</name>
</gene>
<feature type="compositionally biased region" description="Low complexity" evidence="10">
    <location>
        <begin position="118"/>
        <end position="127"/>
    </location>
</feature>
<feature type="domain" description="PAS" evidence="11">
    <location>
        <begin position="290"/>
        <end position="347"/>
    </location>
</feature>
<evidence type="ECO:0000256" key="6">
    <source>
        <dbReference type="ARBA" id="ARBA00023242"/>
    </source>
</evidence>
<dbReference type="InterPro" id="IPR035965">
    <property type="entry name" value="PAS-like_dom_sf"/>
</dbReference>
<keyword evidence="5" id="KW-0804">Transcription</keyword>
<evidence type="ECO:0000313" key="14">
    <source>
        <dbReference type="RefSeq" id="XP_025705682.1"/>
    </source>
</evidence>
<dbReference type="PANTHER" id="PTHR23043:SF25">
    <property type="entry name" value="NEURONAL PAS DOMAIN-CONTAINING PROTEIN 1"/>
    <property type="match status" value="1"/>
</dbReference>
<keyword evidence="2" id="KW-0677">Repeat</keyword>
<dbReference type="Proteomes" id="UP000286641">
    <property type="component" value="Unplaced"/>
</dbReference>
<evidence type="ECO:0000259" key="12">
    <source>
        <dbReference type="PROSITE" id="PS50888"/>
    </source>
</evidence>
<dbReference type="InterPro" id="IPR013655">
    <property type="entry name" value="PAS_fold_3"/>
</dbReference>
<sequence length="742" mass="78389">MGKPRLRGSHSGGRGPDPRSCRGRSGLGSRGRSRVPRWEAPTTAKAEEAVAGAGPRGRRLGGRGSADTAPACQRGPRGSQVCEAAVGAENLAPQPARPAEPGLPRGLWGHPSAPPGRPHAGPGACPAARRRGSRVPQAALSPSEPAPAEMAAPYPSSGGGGEVKCGGGRGRSVPWDFLPGLVVKAPPGPCLQAQRKEKSRNAARSRRGKENLEFFELAKLLPLPGAISSQLDKASIVRLSVTYLRLRRFAALGAPPWGLRAAGPPAGLAPGHRGPVALVSEVFEQHLGGHILQSLDGFVFALNQEGKFLYISETVSIYLGLSQVELTGSSVFDYIHPGDHSEVLEQLGLRAPTPGPPTPPSVPSSSSSSSSSSLADTPEIEASAAEVPPFSRVQERSFFIRMKSTLTKRGLHVKASGYKVIHVTGRLRARSLGLVALGHTLPPAPLAELPLHGHMIVFRLSLGLTILACESRVSDHMDLGPSELVGRSCYQFVHGQDAARIRQSHLDLLDKGQVMTGYYRWLQRAGGFVWLQSVATVAVSGKSPGERHVLWVSYVLSQAEGGQTPLDAFQLPASVACEDASSPEPEPTEPEPPVEGKQAAPLDKDEAPRSRGKRIKVEPLPGDAKDPEDSGDEEPSGHPALPRPEFTSVIRAGALKQDLVRPWGLGPPGDPPPSLLHAGFLPPVVRGLCTPGTIRYGPAELGLMYPHLQRLGPGPTLPEAFYPPLGLPYPGPTGTRVQRKGD</sequence>
<dbReference type="PROSITE" id="PS50888">
    <property type="entry name" value="BHLH"/>
    <property type="match status" value="1"/>
</dbReference>
<comment type="function">
    <text evidence="7">May control regulatory pathways relevant to schizophrenia and to psychotic illness. May play a role in late central nervous system development by modulating EPO expression in response to cellular oxygen level. Forms a heterodimer that binds core DNA sequence 5'-TACGTG-3' within the hypoxia response element (HRE) leading to transcriptional repression on its target gene TH.</text>
</comment>
<evidence type="ECO:0000313" key="13">
    <source>
        <dbReference type="Proteomes" id="UP000286641"/>
    </source>
</evidence>
<dbReference type="InterPro" id="IPR011598">
    <property type="entry name" value="bHLH_dom"/>
</dbReference>
<dbReference type="GO" id="GO:0000981">
    <property type="term" value="F:DNA-binding transcription factor activity, RNA polymerase II-specific"/>
    <property type="evidence" value="ECO:0007669"/>
    <property type="project" value="TreeGrafter"/>
</dbReference>
<evidence type="ECO:0000256" key="10">
    <source>
        <dbReference type="SAM" id="MobiDB-lite"/>
    </source>
</evidence>
<feature type="compositionally biased region" description="Low complexity" evidence="10">
    <location>
        <begin position="363"/>
        <end position="373"/>
    </location>
</feature>
<dbReference type="InterPro" id="IPR013767">
    <property type="entry name" value="PAS_fold"/>
</dbReference>
<dbReference type="CTD" id="4861"/>
<dbReference type="CDD" id="cd00130">
    <property type="entry name" value="PAS"/>
    <property type="match status" value="2"/>
</dbReference>
<feature type="region of interest" description="Disordered" evidence="10">
    <location>
        <begin position="576"/>
        <end position="644"/>
    </location>
</feature>
<proteinExistence type="predicted"/>